<evidence type="ECO:0000313" key="2">
    <source>
        <dbReference type="EMBL" id="KAA8564124.1"/>
    </source>
</evidence>
<dbReference type="GO" id="GO:0032221">
    <property type="term" value="C:Rpd3S complex"/>
    <property type="evidence" value="ECO:0007669"/>
    <property type="project" value="TreeGrafter"/>
</dbReference>
<reference evidence="2 3" key="1">
    <citation type="submission" date="2019-06" db="EMBL/GenBank/DDBJ databases">
        <title>Genome Sequence of the Brown Rot Fungal Pathogen Monilinia fructicola.</title>
        <authorList>
            <person name="De Miccolis Angelini R.M."/>
            <person name="Landi L."/>
            <person name="Abate D."/>
            <person name="Pollastro S."/>
            <person name="Romanazzi G."/>
            <person name="Faretra F."/>
        </authorList>
    </citation>
    <scope>NUCLEOTIDE SEQUENCE [LARGE SCALE GENOMIC DNA]</scope>
    <source>
        <strain evidence="2 3">Mfrc123</strain>
    </source>
</reference>
<feature type="compositionally biased region" description="Polar residues" evidence="1">
    <location>
        <begin position="17"/>
        <end position="29"/>
    </location>
</feature>
<dbReference type="VEuPathDB" id="FungiDB:MFRU_032g00870"/>
<feature type="compositionally biased region" description="Low complexity" evidence="1">
    <location>
        <begin position="108"/>
        <end position="120"/>
    </location>
</feature>
<organism evidence="2 3">
    <name type="scientific">Monilinia fructicola</name>
    <name type="common">Brown rot fungus</name>
    <name type="synonym">Ciboria fructicola</name>
    <dbReference type="NCBI Taxonomy" id="38448"/>
    <lineage>
        <taxon>Eukaryota</taxon>
        <taxon>Fungi</taxon>
        <taxon>Dikarya</taxon>
        <taxon>Ascomycota</taxon>
        <taxon>Pezizomycotina</taxon>
        <taxon>Leotiomycetes</taxon>
        <taxon>Helotiales</taxon>
        <taxon>Sclerotiniaceae</taxon>
        <taxon>Monilinia</taxon>
    </lineage>
</organism>
<dbReference type="Proteomes" id="UP000322873">
    <property type="component" value="Unassembled WGS sequence"/>
</dbReference>
<comment type="caution">
    <text evidence="2">The sequence shown here is derived from an EMBL/GenBank/DDBJ whole genome shotgun (WGS) entry which is preliminary data.</text>
</comment>
<sequence length="192" mass="20887">MSQLNSRPTRSRRSSPFVSAQRNPNSSPATVADSGRKRTFMDKWTEPPLPAPLPSFAEAGMERHGVVANMAPLGTRPSAKAVKSSAKSEAADTNGSRRNGVAEGIEDTPPTITPSVSTTPQEPIQNSEPISNVSRRRSTSTRIEDVEYAPPSTPQQPRSARKSLTRSSVPPQSVRNESEGPSMLYWKDELYI</sequence>
<keyword evidence="3" id="KW-1185">Reference proteome</keyword>
<evidence type="ECO:0000313" key="3">
    <source>
        <dbReference type="Proteomes" id="UP000322873"/>
    </source>
</evidence>
<dbReference type="PANTHER" id="PTHR47636:SF1">
    <property type="entry name" value="TRANSCRIPTIONAL REGULATORY PROTEIN RCO1"/>
    <property type="match status" value="1"/>
</dbReference>
<feature type="compositionally biased region" description="Polar residues" evidence="1">
    <location>
        <begin position="121"/>
        <end position="133"/>
    </location>
</feature>
<dbReference type="AlphaFoldDB" id="A0A5M9J4H7"/>
<feature type="compositionally biased region" description="Low complexity" evidence="1">
    <location>
        <begin position="78"/>
        <end position="88"/>
    </location>
</feature>
<dbReference type="PANTHER" id="PTHR47636">
    <property type="entry name" value="TRANSCRIPTIONAL REGULATORY PROTEIN RCO1"/>
    <property type="match status" value="1"/>
</dbReference>
<proteinExistence type="predicted"/>
<evidence type="ECO:0000256" key="1">
    <source>
        <dbReference type="SAM" id="MobiDB-lite"/>
    </source>
</evidence>
<dbReference type="GO" id="GO:0006357">
    <property type="term" value="P:regulation of transcription by RNA polymerase II"/>
    <property type="evidence" value="ECO:0007669"/>
    <property type="project" value="TreeGrafter"/>
</dbReference>
<gene>
    <name evidence="2" type="ORF">EYC84_012103</name>
</gene>
<feature type="compositionally biased region" description="Polar residues" evidence="1">
    <location>
        <begin position="165"/>
        <end position="175"/>
    </location>
</feature>
<dbReference type="EMBL" id="VICG01000016">
    <property type="protein sequence ID" value="KAA8564124.1"/>
    <property type="molecule type" value="Genomic_DNA"/>
</dbReference>
<feature type="region of interest" description="Disordered" evidence="1">
    <location>
        <begin position="1"/>
        <end position="183"/>
    </location>
</feature>
<dbReference type="InterPro" id="IPR052819">
    <property type="entry name" value="Chromatin_regulatory_protein"/>
</dbReference>
<protein>
    <submittedName>
        <fullName evidence="2">Uncharacterized protein</fullName>
    </submittedName>
</protein>
<feature type="compositionally biased region" description="Basic and acidic residues" evidence="1">
    <location>
        <begin position="34"/>
        <end position="45"/>
    </location>
</feature>
<name>A0A5M9J4H7_MONFR</name>
<accession>A0A5M9J4H7</accession>